<reference evidence="6 7" key="1">
    <citation type="submission" date="2024-05" db="EMBL/GenBank/DDBJ databases">
        <authorList>
            <person name="Wallberg A."/>
        </authorList>
    </citation>
    <scope>NUCLEOTIDE SEQUENCE [LARGE SCALE GENOMIC DNA]</scope>
</reference>
<dbReference type="GO" id="GO:0007156">
    <property type="term" value="P:homophilic cell adhesion via plasma membrane adhesion molecules"/>
    <property type="evidence" value="ECO:0007669"/>
    <property type="project" value="TreeGrafter"/>
</dbReference>
<feature type="region of interest" description="Disordered" evidence="4">
    <location>
        <begin position="312"/>
        <end position="392"/>
    </location>
</feature>
<dbReference type="PANTHER" id="PTHR45080:SF8">
    <property type="entry name" value="IG-LIKE DOMAIN-CONTAINING PROTEIN"/>
    <property type="match status" value="1"/>
</dbReference>
<dbReference type="SMART" id="SM00409">
    <property type="entry name" value="IG"/>
    <property type="match status" value="2"/>
</dbReference>
<dbReference type="Pfam" id="PF02318">
    <property type="entry name" value="FYVE_2"/>
    <property type="match status" value="1"/>
</dbReference>
<keyword evidence="7" id="KW-1185">Reference proteome</keyword>
<dbReference type="SMART" id="SM00408">
    <property type="entry name" value="IGc2"/>
    <property type="match status" value="2"/>
</dbReference>
<comment type="caution">
    <text evidence="6">The sequence shown here is derived from an EMBL/GenBank/DDBJ whole genome shotgun (WGS) entry which is preliminary data.</text>
</comment>
<dbReference type="EMBL" id="CAXKWB010014575">
    <property type="protein sequence ID" value="CAL4111085.1"/>
    <property type="molecule type" value="Genomic_DNA"/>
</dbReference>
<dbReference type="InterPro" id="IPR050958">
    <property type="entry name" value="Cell_Adh-Cytoskel_Orgn"/>
</dbReference>
<name>A0AAV2R110_MEGNR</name>
<dbReference type="Pfam" id="PF07679">
    <property type="entry name" value="I-set"/>
    <property type="match status" value="2"/>
</dbReference>
<dbReference type="Gene3D" id="3.30.40.10">
    <property type="entry name" value="Zinc/RING finger domain, C3HC4 (zinc finger)"/>
    <property type="match status" value="1"/>
</dbReference>
<keyword evidence="3" id="KW-0393">Immunoglobulin domain</keyword>
<evidence type="ECO:0000256" key="1">
    <source>
        <dbReference type="ARBA" id="ARBA00022729"/>
    </source>
</evidence>
<evidence type="ECO:0000259" key="5">
    <source>
        <dbReference type="PROSITE" id="PS50835"/>
    </source>
</evidence>
<evidence type="ECO:0000256" key="4">
    <source>
        <dbReference type="SAM" id="MobiDB-lite"/>
    </source>
</evidence>
<dbReference type="GO" id="GO:0005886">
    <property type="term" value="C:plasma membrane"/>
    <property type="evidence" value="ECO:0007669"/>
    <property type="project" value="TreeGrafter"/>
</dbReference>
<feature type="compositionally biased region" description="Polar residues" evidence="4">
    <location>
        <begin position="313"/>
        <end position="326"/>
    </location>
</feature>
<dbReference type="SUPFAM" id="SSF48726">
    <property type="entry name" value="Immunoglobulin"/>
    <property type="match status" value="2"/>
</dbReference>
<dbReference type="FunFam" id="2.60.40.10:FF:000032">
    <property type="entry name" value="palladin isoform X1"/>
    <property type="match status" value="1"/>
</dbReference>
<dbReference type="InterPro" id="IPR011011">
    <property type="entry name" value="Znf_FYVE_PHD"/>
</dbReference>
<dbReference type="AlphaFoldDB" id="A0AAV2R110"/>
<organism evidence="6 7">
    <name type="scientific">Meganyctiphanes norvegica</name>
    <name type="common">Northern krill</name>
    <name type="synonym">Thysanopoda norvegica</name>
    <dbReference type="NCBI Taxonomy" id="48144"/>
    <lineage>
        <taxon>Eukaryota</taxon>
        <taxon>Metazoa</taxon>
        <taxon>Ecdysozoa</taxon>
        <taxon>Arthropoda</taxon>
        <taxon>Crustacea</taxon>
        <taxon>Multicrustacea</taxon>
        <taxon>Malacostraca</taxon>
        <taxon>Eumalacostraca</taxon>
        <taxon>Eucarida</taxon>
        <taxon>Euphausiacea</taxon>
        <taxon>Euphausiidae</taxon>
        <taxon>Meganyctiphanes</taxon>
    </lineage>
</organism>
<feature type="region of interest" description="Disordered" evidence="4">
    <location>
        <begin position="410"/>
        <end position="477"/>
    </location>
</feature>
<dbReference type="InterPro" id="IPR003598">
    <property type="entry name" value="Ig_sub2"/>
</dbReference>
<dbReference type="InterPro" id="IPR013083">
    <property type="entry name" value="Znf_RING/FYVE/PHD"/>
</dbReference>
<dbReference type="Gene3D" id="2.60.40.10">
    <property type="entry name" value="Immunoglobulins"/>
    <property type="match status" value="2"/>
</dbReference>
<proteinExistence type="predicted"/>
<evidence type="ECO:0000313" key="6">
    <source>
        <dbReference type="EMBL" id="CAL4111085.1"/>
    </source>
</evidence>
<dbReference type="PANTHER" id="PTHR45080">
    <property type="entry name" value="CONTACTIN 5"/>
    <property type="match status" value="1"/>
</dbReference>
<evidence type="ECO:0000313" key="7">
    <source>
        <dbReference type="Proteomes" id="UP001497623"/>
    </source>
</evidence>
<evidence type="ECO:0000256" key="3">
    <source>
        <dbReference type="ARBA" id="ARBA00023319"/>
    </source>
</evidence>
<dbReference type="InterPro" id="IPR036179">
    <property type="entry name" value="Ig-like_dom_sf"/>
</dbReference>
<feature type="compositionally biased region" description="Basic and acidic residues" evidence="4">
    <location>
        <begin position="332"/>
        <end position="345"/>
    </location>
</feature>
<dbReference type="PROSITE" id="PS50835">
    <property type="entry name" value="IG_LIKE"/>
    <property type="match status" value="1"/>
</dbReference>
<keyword evidence="2" id="KW-1015">Disulfide bond</keyword>
<dbReference type="SUPFAM" id="SSF57903">
    <property type="entry name" value="FYVE/PHD zinc finger"/>
    <property type="match status" value="1"/>
</dbReference>
<sequence>MSLQRVCNCQPWQVGIAGDGLCSKSVYPWETNLSEKVSLMFDFVKSIVRGCNFECLPVDNIIITNPFKILKGKTHSSKNVQGVSLAGTGEGSATSSNSQCTRCGAGFSFLFNRRATCAACQLHVCRKCATWNPDNKTYLCTICLQSPQGQSKHPPPPPAAEVEAGVRGHIESLVEGRLGEPIDQVNISPNTQHPNWAFVFKSHHAALSQAVANLSFSLQMSILNRSVPPSSSPSVRHTQLSETLGRVLQESTMILPNNGGKSGLPAYDPVASPEMPVEDYNSQTYEDILATAILNKVLEKCESNHIGGEVTIEVTQDSVSTDTDSGCSGGHAESRSRRAPEERNSISEGSEDSSIASPLKTAQNEQEAASSQILSRTGAASPDQGVASDDAWPDQAPLTFKIEEHVEEITTEHLTEEDNSEYEAPEYGEGTSESEGSLRGSRTSLDSRNSHNRHSRGYHSRSTRSHTRYHREESDDHRSLLPALNFTLPDNINEAIRRVSFPELGADIVGESCLNDSEEEVCPGDLVVDGDASWEENWLFQKNRLVGNRETQQDGVTMLIPNPNDTIVATVGNRDIDELSDMSEIHSVCSLSTNTSDSEMENDQIIQTPQKASKELSSLTDEIVNEFTQCDRDYTVYDSLPTHINPSNNVRVRGHMRSVEHDESNSKVVKRHIEISKPPVPKPRKISLSTSYPNKSTGNKSFLLGMSQGFGPQSITSHSTEDLSILSPPLKVPSAQDAHTSSSKTIWIVSAPENAIVNNGRALRLTCQVNAKKPMGISWYHNGKLLSGFQGGTPHSPNIWMWRHGPSHHLHIYNTDGNTAGTYAVAAYTAKHTVWAFSSVQCKSTNRVGKKPSITLGVSDHYVEDGGEVSFECQVTGHPEPRVIFYRGKDSLQPSRRVTIESDQYGTWTLRLAECTPQDSTDYQIVATNAIGHTTARLRVNVLPEGSQIPNHYKHTSEHSRSQDEKESNSLQVEAEIPLDCSSERPSSSIIYRIMSALFCCLPRWRQTASDDDKQHLLQH</sequence>
<feature type="compositionally biased region" description="Basic and acidic residues" evidence="4">
    <location>
        <begin position="955"/>
        <end position="968"/>
    </location>
</feature>
<dbReference type="InterPro" id="IPR007110">
    <property type="entry name" value="Ig-like_dom"/>
</dbReference>
<evidence type="ECO:0000256" key="2">
    <source>
        <dbReference type="ARBA" id="ARBA00023157"/>
    </source>
</evidence>
<dbReference type="InterPro" id="IPR041282">
    <property type="entry name" value="FYVE_2"/>
</dbReference>
<feature type="compositionally biased region" description="Basic residues" evidence="4">
    <location>
        <begin position="450"/>
        <end position="469"/>
    </location>
</feature>
<feature type="compositionally biased region" description="Polar residues" evidence="4">
    <location>
        <begin position="346"/>
        <end position="375"/>
    </location>
</feature>
<accession>A0AAV2R110</accession>
<feature type="compositionally biased region" description="Low complexity" evidence="4">
    <location>
        <begin position="428"/>
        <end position="444"/>
    </location>
</feature>
<dbReference type="InterPro" id="IPR003599">
    <property type="entry name" value="Ig_sub"/>
</dbReference>
<feature type="region of interest" description="Disordered" evidence="4">
    <location>
        <begin position="945"/>
        <end position="972"/>
    </location>
</feature>
<keyword evidence="1" id="KW-0732">Signal</keyword>
<protein>
    <recommendedName>
        <fullName evidence="5">Ig-like domain-containing protein</fullName>
    </recommendedName>
</protein>
<feature type="non-terminal residue" evidence="6">
    <location>
        <position position="1020"/>
    </location>
</feature>
<dbReference type="InterPro" id="IPR013783">
    <property type="entry name" value="Ig-like_fold"/>
</dbReference>
<feature type="domain" description="Ig-like" evidence="5">
    <location>
        <begin position="733"/>
        <end position="899"/>
    </location>
</feature>
<dbReference type="Proteomes" id="UP001497623">
    <property type="component" value="Unassembled WGS sequence"/>
</dbReference>
<feature type="compositionally biased region" description="Acidic residues" evidence="4">
    <location>
        <begin position="417"/>
        <end position="426"/>
    </location>
</feature>
<gene>
    <name evidence="6" type="ORF">MNOR_LOCUS19551</name>
</gene>
<dbReference type="InterPro" id="IPR013098">
    <property type="entry name" value="Ig_I-set"/>
</dbReference>